<evidence type="ECO:0000313" key="2">
    <source>
        <dbReference type="Proteomes" id="UP001062846"/>
    </source>
</evidence>
<comment type="caution">
    <text evidence="1">The sequence shown here is derived from an EMBL/GenBank/DDBJ whole genome shotgun (WGS) entry which is preliminary data.</text>
</comment>
<reference evidence="1" key="1">
    <citation type="submission" date="2022-02" db="EMBL/GenBank/DDBJ databases">
        <title>Plant Genome Project.</title>
        <authorList>
            <person name="Zhang R.-G."/>
        </authorList>
    </citation>
    <scope>NUCLEOTIDE SEQUENCE</scope>
    <source>
        <strain evidence="1">AT1</strain>
    </source>
</reference>
<name>A0ACC0MCR2_RHOML</name>
<evidence type="ECO:0000313" key="1">
    <source>
        <dbReference type="EMBL" id="KAI8538341.1"/>
    </source>
</evidence>
<keyword evidence="2" id="KW-1185">Reference proteome</keyword>
<dbReference type="EMBL" id="CM046396">
    <property type="protein sequence ID" value="KAI8538341.1"/>
    <property type="molecule type" value="Genomic_DNA"/>
</dbReference>
<organism evidence="1 2">
    <name type="scientific">Rhododendron molle</name>
    <name type="common">Chinese azalea</name>
    <name type="synonym">Azalea mollis</name>
    <dbReference type="NCBI Taxonomy" id="49168"/>
    <lineage>
        <taxon>Eukaryota</taxon>
        <taxon>Viridiplantae</taxon>
        <taxon>Streptophyta</taxon>
        <taxon>Embryophyta</taxon>
        <taxon>Tracheophyta</taxon>
        <taxon>Spermatophyta</taxon>
        <taxon>Magnoliopsida</taxon>
        <taxon>eudicotyledons</taxon>
        <taxon>Gunneridae</taxon>
        <taxon>Pentapetalae</taxon>
        <taxon>asterids</taxon>
        <taxon>Ericales</taxon>
        <taxon>Ericaceae</taxon>
        <taxon>Ericoideae</taxon>
        <taxon>Rhodoreae</taxon>
        <taxon>Rhododendron</taxon>
    </lineage>
</organism>
<proteinExistence type="predicted"/>
<sequence length="317" mass="34384">MGLGRRQPPPTCGLEVPVSNLYLAISAVSFTVLIGVEIMHKDSKYVLFLDDDVRLHGSIGALTAEMEKNPEDTRLIYLLEVCEVTASMNTICSAVVSSFGLVDGPLFFTGFVYQEMHADDFRNSRHGVVSDLRDGRYSDDMTLAAIADIVFRAHKRLITSPPVAVFPHPLASVLSFSRFVLELLEEANICSGIIHDKVNWIMNRAYTTKVVSVANVANPIDQVSLPFVSCLSLEAAAGRDTKPTLTYSVPSSSLSKAHSETDGIAETGASSLADRTDLVTTACLPPKLSILLQETSEIEVLLSLFELGEVLSFVSSN</sequence>
<dbReference type="Proteomes" id="UP001062846">
    <property type="component" value="Chromosome 9"/>
</dbReference>
<protein>
    <submittedName>
        <fullName evidence="1">Uncharacterized protein</fullName>
    </submittedName>
</protein>
<accession>A0ACC0MCR2</accession>
<gene>
    <name evidence="1" type="ORF">RHMOL_Rhmol09G0095200</name>
</gene>